<evidence type="ECO:0008006" key="5">
    <source>
        <dbReference type="Google" id="ProtNLM"/>
    </source>
</evidence>
<dbReference type="Pfam" id="PF21072">
    <property type="entry name" value="EFR3"/>
    <property type="match status" value="1"/>
</dbReference>
<dbReference type="InterPro" id="IPR016024">
    <property type="entry name" value="ARM-type_fold"/>
</dbReference>
<organism evidence="3 4">
    <name type="scientific">Podospora didyma</name>
    <dbReference type="NCBI Taxonomy" id="330526"/>
    <lineage>
        <taxon>Eukaryota</taxon>
        <taxon>Fungi</taxon>
        <taxon>Dikarya</taxon>
        <taxon>Ascomycota</taxon>
        <taxon>Pezizomycotina</taxon>
        <taxon>Sordariomycetes</taxon>
        <taxon>Sordariomycetidae</taxon>
        <taxon>Sordariales</taxon>
        <taxon>Podosporaceae</taxon>
        <taxon>Podospora</taxon>
    </lineage>
</organism>
<feature type="compositionally biased region" description="Pro residues" evidence="2">
    <location>
        <begin position="421"/>
        <end position="430"/>
    </location>
</feature>
<evidence type="ECO:0000313" key="4">
    <source>
        <dbReference type="Proteomes" id="UP001285441"/>
    </source>
</evidence>
<keyword evidence="4" id="KW-1185">Reference proteome</keyword>
<dbReference type="PANTHER" id="PTHR47766">
    <property type="entry name" value="PROTEIN EFR3"/>
    <property type="match status" value="1"/>
</dbReference>
<evidence type="ECO:0000313" key="3">
    <source>
        <dbReference type="EMBL" id="KAK3394754.1"/>
    </source>
</evidence>
<gene>
    <name evidence="3" type="ORF">B0H63DRAFT_387676</name>
</gene>
<dbReference type="InterPro" id="IPR049150">
    <property type="entry name" value="EFR3_HEAT-like_rpt"/>
</dbReference>
<dbReference type="InterPro" id="IPR039786">
    <property type="entry name" value="EFR3"/>
</dbReference>
<sequence length="1150" mass="125750">MNAIQQRCRPKHQVLVLKCYPRTTKGAVDVKPNSSELSYLLFYAQSRRSKIQKVGDFLEKKTASDVYRLRIGNVQVTLQILAALVEKAPKDLPLLASSILRILEQILKSNDITMVESSIPTFEAFCEHHDPTSLLGDQVYLRQYLSVVQQYAALASTRTYPGKTEPSKPIALRWRNSGLEAIRSIASSDALSSVTSRQYDVAVPMILENLWTDNEDFLDVLLQRAEDDDRADGGALLRRRTSIATVRTADTSGEAQPNPIALSGTAVDVDKLAEEDIGVLAMQCLKQIFSVTNRTQVHVATAALLKFTEERIDQQEDVVKTNNSGKDSGWAIKMFLLVARWTPVADRFTILVTAMEMLAQQPLTDDRLRHHIVLAAMIGALLRSDINLIGLSVMDVLLQLIAHIRRLVQMPGDPNSMRSEPPLPGQPDPRSPTTLQFAEKADRAAAQRKDLLLRLQECIGDLATHVYYADQISDMISTILLKLKPSRSNSTSSSSPQGEKAENSAAAPADDQPLDSLFSLTVAKIAALRAIKSILLVANPRAKMSGNYALSRNHVPIQVWEGTQWLFRDPDGLVRKAYADAVATWLDRETTKADSKARDETARTTLKNRDIPGGTLARRVVSNASARGEKPVKVPRSHFLQLLHLAMYDNAIQFIDYETDIVLLHVLLAKLVNQLGVNAVRYGLPMIFRLQEDIQDAETPIAKVRLGSLVHGYFWILTEKFDFEGSVVGRAIHNEIVRRRSKHFWVEGIYMPPPLIELVGTPGMARPQPRLPLDEIESEALLPFDDRDGLVECVCNGYQEAAISPPTSPAASPGRSFSHPVLGSTLSTIPAIETEREIPAHFREQMLTDWSREAIMAAVQAGSKSASLNGSRSGTTGTNRHRLVANGGLSANGHVPVTRTPSPFASKTNLRPSSSPAGPDAAHHGVKLRKSSVRSNASPARKNTESKEPVVASVEQLKLVLSGHLQPPPTMSGIGYQKDDSSSSDSLVSYDLTPSELSFNPAVVGEQQPVATDGLDTSARPVSRDRKQQQVPYLGGPLSSHPTHESTSDHGGDEPAHAVPPVPPIPSGLDGRVSRTTSNKGDYAAATLPRPATSKRSLKSRAGEQRGVSSSWGLDDHNRLLPAMDLQSLLKGIDSQAGERSLGTITKPPY</sequence>
<dbReference type="GO" id="GO:0072659">
    <property type="term" value="P:protein localization to plasma membrane"/>
    <property type="evidence" value="ECO:0007669"/>
    <property type="project" value="InterPro"/>
</dbReference>
<dbReference type="EMBL" id="JAULSW010000001">
    <property type="protein sequence ID" value="KAK3394754.1"/>
    <property type="molecule type" value="Genomic_DNA"/>
</dbReference>
<reference evidence="3" key="2">
    <citation type="submission" date="2023-06" db="EMBL/GenBank/DDBJ databases">
        <authorList>
            <consortium name="Lawrence Berkeley National Laboratory"/>
            <person name="Haridas S."/>
            <person name="Hensen N."/>
            <person name="Bonometti L."/>
            <person name="Westerberg I."/>
            <person name="Brannstrom I.O."/>
            <person name="Guillou S."/>
            <person name="Cros-Aarteil S."/>
            <person name="Calhoun S."/>
            <person name="Kuo A."/>
            <person name="Mondo S."/>
            <person name="Pangilinan J."/>
            <person name="Riley R."/>
            <person name="LaButti K."/>
            <person name="Andreopoulos B."/>
            <person name="Lipzen A."/>
            <person name="Chen C."/>
            <person name="Yanf M."/>
            <person name="Daum C."/>
            <person name="Ng V."/>
            <person name="Clum A."/>
            <person name="Steindorff A."/>
            <person name="Ohm R."/>
            <person name="Martin F."/>
            <person name="Silar P."/>
            <person name="Natvig D."/>
            <person name="Lalanne C."/>
            <person name="Gautier V."/>
            <person name="Ament-velasquez S.L."/>
            <person name="Kruys A."/>
            <person name="Hutchinson M.I."/>
            <person name="Powell A.J."/>
            <person name="Barry K."/>
            <person name="Miller A.N."/>
            <person name="Grigoriev I.V."/>
            <person name="Debuchy R."/>
            <person name="Gladieux P."/>
            <person name="Thoren M.H."/>
            <person name="Johannesson H."/>
        </authorList>
    </citation>
    <scope>NUCLEOTIDE SEQUENCE</scope>
    <source>
        <strain evidence="3">CBS 232.78</strain>
    </source>
</reference>
<evidence type="ECO:0000256" key="1">
    <source>
        <dbReference type="ARBA" id="ARBA00010216"/>
    </source>
</evidence>
<comment type="caution">
    <text evidence="3">The sequence shown here is derived from an EMBL/GenBank/DDBJ whole genome shotgun (WGS) entry which is preliminary data.</text>
</comment>
<comment type="similarity">
    <text evidence="1">Belongs to the EFR3 family.</text>
</comment>
<evidence type="ECO:0000256" key="2">
    <source>
        <dbReference type="SAM" id="MobiDB-lite"/>
    </source>
</evidence>
<proteinExistence type="inferred from homology"/>
<name>A0AAE0P7H9_9PEZI</name>
<dbReference type="AlphaFoldDB" id="A0AAE0P7H9"/>
<feature type="compositionally biased region" description="Polar residues" evidence="2">
    <location>
        <begin position="899"/>
        <end position="916"/>
    </location>
</feature>
<feature type="compositionally biased region" description="Polar residues" evidence="2">
    <location>
        <begin position="864"/>
        <end position="878"/>
    </location>
</feature>
<feature type="region of interest" description="Disordered" evidence="2">
    <location>
        <begin position="964"/>
        <end position="1117"/>
    </location>
</feature>
<dbReference type="SUPFAM" id="SSF48371">
    <property type="entry name" value="ARM repeat"/>
    <property type="match status" value="1"/>
</dbReference>
<feature type="region of interest" description="Disordered" evidence="2">
    <location>
        <begin position="864"/>
        <end position="951"/>
    </location>
</feature>
<reference evidence="3" key="1">
    <citation type="journal article" date="2023" name="Mol. Phylogenet. Evol.">
        <title>Genome-scale phylogeny and comparative genomics of the fungal order Sordariales.</title>
        <authorList>
            <person name="Hensen N."/>
            <person name="Bonometti L."/>
            <person name="Westerberg I."/>
            <person name="Brannstrom I.O."/>
            <person name="Guillou S."/>
            <person name="Cros-Aarteil S."/>
            <person name="Calhoun S."/>
            <person name="Haridas S."/>
            <person name="Kuo A."/>
            <person name="Mondo S."/>
            <person name="Pangilinan J."/>
            <person name="Riley R."/>
            <person name="LaButti K."/>
            <person name="Andreopoulos B."/>
            <person name="Lipzen A."/>
            <person name="Chen C."/>
            <person name="Yan M."/>
            <person name="Daum C."/>
            <person name="Ng V."/>
            <person name="Clum A."/>
            <person name="Steindorff A."/>
            <person name="Ohm R.A."/>
            <person name="Martin F."/>
            <person name="Silar P."/>
            <person name="Natvig D.O."/>
            <person name="Lalanne C."/>
            <person name="Gautier V."/>
            <person name="Ament-Velasquez S.L."/>
            <person name="Kruys A."/>
            <person name="Hutchinson M.I."/>
            <person name="Powell A.J."/>
            <person name="Barry K."/>
            <person name="Miller A.N."/>
            <person name="Grigoriev I.V."/>
            <person name="Debuchy R."/>
            <person name="Gladieux P."/>
            <person name="Hiltunen Thoren M."/>
            <person name="Johannesson H."/>
        </authorList>
    </citation>
    <scope>NUCLEOTIDE SEQUENCE</scope>
    <source>
        <strain evidence="3">CBS 232.78</strain>
    </source>
</reference>
<dbReference type="PANTHER" id="PTHR47766:SF1">
    <property type="entry name" value="PROTEIN EFR3"/>
    <property type="match status" value="1"/>
</dbReference>
<feature type="region of interest" description="Disordered" evidence="2">
    <location>
        <begin position="487"/>
        <end position="510"/>
    </location>
</feature>
<dbReference type="Proteomes" id="UP001285441">
    <property type="component" value="Unassembled WGS sequence"/>
</dbReference>
<feature type="region of interest" description="Disordered" evidence="2">
    <location>
        <begin position="412"/>
        <end position="433"/>
    </location>
</feature>
<protein>
    <recommendedName>
        <fullName evidence="5">Protein EFR3</fullName>
    </recommendedName>
</protein>
<feature type="compositionally biased region" description="Basic and acidic residues" evidence="2">
    <location>
        <begin position="1042"/>
        <end position="1056"/>
    </location>
</feature>
<dbReference type="GO" id="GO:0005886">
    <property type="term" value="C:plasma membrane"/>
    <property type="evidence" value="ECO:0007669"/>
    <property type="project" value="TreeGrafter"/>
</dbReference>
<accession>A0AAE0P7H9</accession>